<dbReference type="Proteomes" id="UP000324222">
    <property type="component" value="Unassembled WGS sequence"/>
</dbReference>
<evidence type="ECO:0000313" key="2">
    <source>
        <dbReference type="Proteomes" id="UP000324222"/>
    </source>
</evidence>
<reference evidence="1 2" key="1">
    <citation type="submission" date="2019-05" db="EMBL/GenBank/DDBJ databases">
        <title>Another draft genome of Portunus trituberculatus and its Hox gene families provides insights of decapod evolution.</title>
        <authorList>
            <person name="Jeong J.-H."/>
            <person name="Song I."/>
            <person name="Kim S."/>
            <person name="Choi T."/>
            <person name="Kim D."/>
            <person name="Ryu S."/>
            <person name="Kim W."/>
        </authorList>
    </citation>
    <scope>NUCLEOTIDE SEQUENCE [LARGE SCALE GENOMIC DNA]</scope>
    <source>
        <tissue evidence="1">Muscle</tissue>
    </source>
</reference>
<dbReference type="AlphaFoldDB" id="A0A5B7JHL3"/>
<proteinExistence type="predicted"/>
<comment type="caution">
    <text evidence="1">The sequence shown here is derived from an EMBL/GenBank/DDBJ whole genome shotgun (WGS) entry which is preliminary data.</text>
</comment>
<accession>A0A5B7JHL3</accession>
<dbReference type="EMBL" id="VSRR010097197">
    <property type="protein sequence ID" value="MPC94085.1"/>
    <property type="molecule type" value="Genomic_DNA"/>
</dbReference>
<organism evidence="1 2">
    <name type="scientific">Portunus trituberculatus</name>
    <name type="common">Swimming crab</name>
    <name type="synonym">Neptunus trituberculatus</name>
    <dbReference type="NCBI Taxonomy" id="210409"/>
    <lineage>
        <taxon>Eukaryota</taxon>
        <taxon>Metazoa</taxon>
        <taxon>Ecdysozoa</taxon>
        <taxon>Arthropoda</taxon>
        <taxon>Crustacea</taxon>
        <taxon>Multicrustacea</taxon>
        <taxon>Malacostraca</taxon>
        <taxon>Eumalacostraca</taxon>
        <taxon>Eucarida</taxon>
        <taxon>Decapoda</taxon>
        <taxon>Pleocyemata</taxon>
        <taxon>Brachyura</taxon>
        <taxon>Eubrachyura</taxon>
        <taxon>Portunoidea</taxon>
        <taxon>Portunidae</taxon>
        <taxon>Portuninae</taxon>
        <taxon>Portunus</taxon>
    </lineage>
</organism>
<protein>
    <submittedName>
        <fullName evidence="1">Uncharacterized protein</fullName>
    </submittedName>
</protein>
<evidence type="ECO:0000313" key="1">
    <source>
        <dbReference type="EMBL" id="MPC94085.1"/>
    </source>
</evidence>
<sequence>MRALAATSVCETKATCCSLPMALLTLAKSNSRSESTIEVVWKMQEIELPPHCPCVGKSEGHDPGLVHHGLLNAMCNLM</sequence>
<name>A0A5B7JHL3_PORTR</name>
<keyword evidence="2" id="KW-1185">Reference proteome</keyword>
<gene>
    <name evidence="1" type="ORF">E2C01_089237</name>
</gene>